<dbReference type="PANTHER" id="PTHR23539">
    <property type="entry name" value="MFS TRANSPORTER"/>
    <property type="match status" value="1"/>
</dbReference>
<name>A0A2T3Y213_9BURK</name>
<dbReference type="InterPro" id="IPR036259">
    <property type="entry name" value="MFS_trans_sf"/>
</dbReference>
<feature type="transmembrane region" description="Helical" evidence="4">
    <location>
        <begin position="253"/>
        <end position="275"/>
    </location>
</feature>
<feature type="transmembrane region" description="Helical" evidence="4">
    <location>
        <begin position="372"/>
        <end position="393"/>
    </location>
</feature>
<evidence type="ECO:0000256" key="1">
    <source>
        <dbReference type="ARBA" id="ARBA00022692"/>
    </source>
</evidence>
<evidence type="ECO:0000256" key="4">
    <source>
        <dbReference type="SAM" id="Phobius"/>
    </source>
</evidence>
<dbReference type="InterPro" id="IPR011701">
    <property type="entry name" value="MFS"/>
</dbReference>
<feature type="transmembrane region" description="Helical" evidence="4">
    <location>
        <begin position="43"/>
        <end position="66"/>
    </location>
</feature>
<dbReference type="PANTHER" id="PTHR23539:SF1">
    <property type="entry name" value="MAJOR FACILITATOR SUPERFAMILY (MFS) PROFILE DOMAIN-CONTAINING PROTEIN"/>
    <property type="match status" value="1"/>
</dbReference>
<reference evidence="5 6" key="1">
    <citation type="submission" date="2018-03" db="EMBL/GenBank/DDBJ databases">
        <title>Whole genome analyses suggest that Burkholderia sensu lato contains two further novel genera in the rhizoxinica-symbiotica group Mycetohabitans gen. nov., and Trinickia gen. nov.: implications for the evolution of diazotrophy and nodulation in the Burkholderiaceae.</title>
        <authorList>
            <person name="Estrada De Los Santos P."/>
            <person name="Palmer M."/>
            <person name="Chavez-Ramirez B."/>
            <person name="Steenkamp E.T."/>
            <person name="Hirsch A.M."/>
            <person name="Manyaka P."/>
            <person name="Maluk M."/>
            <person name="Lafos M."/>
            <person name="Crook M."/>
            <person name="Gross E."/>
            <person name="Simon M.F."/>
            <person name="Bueno Dos Reis Junior F."/>
            <person name="Poole P.S."/>
            <person name="Venter S.N."/>
            <person name="James E.K."/>
        </authorList>
    </citation>
    <scope>NUCLEOTIDE SEQUENCE [LARGE SCALE GENOMIC DNA]</scope>
    <source>
        <strain evidence="5 6">JPY-366</strain>
    </source>
</reference>
<feature type="transmembrane region" description="Helical" evidence="4">
    <location>
        <begin position="282"/>
        <end position="312"/>
    </location>
</feature>
<evidence type="ECO:0000313" key="6">
    <source>
        <dbReference type="Proteomes" id="UP000240638"/>
    </source>
</evidence>
<keyword evidence="2 4" id="KW-1133">Transmembrane helix</keyword>
<dbReference type="RefSeq" id="WP_107149165.1">
    <property type="nucleotide sequence ID" value="NZ_PYUC01000001.1"/>
</dbReference>
<dbReference type="Proteomes" id="UP000240638">
    <property type="component" value="Unassembled WGS sequence"/>
</dbReference>
<feature type="transmembrane region" description="Helical" evidence="4">
    <location>
        <begin position="165"/>
        <end position="184"/>
    </location>
</feature>
<dbReference type="GO" id="GO:0022857">
    <property type="term" value="F:transmembrane transporter activity"/>
    <property type="evidence" value="ECO:0007669"/>
    <property type="project" value="InterPro"/>
</dbReference>
<feature type="transmembrane region" description="Helical" evidence="4">
    <location>
        <begin position="99"/>
        <end position="122"/>
    </location>
</feature>
<feature type="transmembrane region" description="Helical" evidence="4">
    <location>
        <begin position="220"/>
        <end position="241"/>
    </location>
</feature>
<proteinExistence type="predicted"/>
<dbReference type="SUPFAM" id="SSF103473">
    <property type="entry name" value="MFS general substrate transporter"/>
    <property type="match status" value="1"/>
</dbReference>
<feature type="transmembrane region" description="Helical" evidence="4">
    <location>
        <begin position="73"/>
        <end position="93"/>
    </location>
</feature>
<sequence>MEGRKTKPSIPLLAVSFFAADVQAGAGPFLGIYLQEHGWTPDMIGTVLTLGAIVGVIATVPAGALVDATCHRRAVVVGASSLTIVAACVIWLSRGYWPIAFSQIATAVAGSVMGTALTGLTLGMTGRKNFDRQYGRNQVANHAGNIAAAALSGAIGWWLGIIWVFALAAAFGVACIVSVLLIPARAVHRHYARGLVHEDDADKSQVCAESMRAVFRCRPLVLLAIALAAFSLGNSAMLPLYSLAQAAAHHRSASGITAANIIISQVVMLTAAVYASRVIRRWGFWWVILVTLVTLPLRGLTAAWLTAVWGILPVQIFDGLGSGLQSVAIPALVVHLLHGTGRVNLGQGAVKSVEAAGGCLSPLLGGWLASRFGYPAAFVALGSLAAISLAVWVTQGATIRRICDTRRDELDKMSDLDASALFS</sequence>
<evidence type="ECO:0000256" key="2">
    <source>
        <dbReference type="ARBA" id="ARBA00022989"/>
    </source>
</evidence>
<dbReference type="Pfam" id="PF07690">
    <property type="entry name" value="MFS_1"/>
    <property type="match status" value="1"/>
</dbReference>
<comment type="caution">
    <text evidence="5">The sequence shown here is derived from an EMBL/GenBank/DDBJ whole genome shotgun (WGS) entry which is preliminary data.</text>
</comment>
<dbReference type="EMBL" id="PYUC01000001">
    <property type="protein sequence ID" value="PTB22779.1"/>
    <property type="molecule type" value="Genomic_DNA"/>
</dbReference>
<evidence type="ECO:0000313" key="5">
    <source>
        <dbReference type="EMBL" id="PTB22779.1"/>
    </source>
</evidence>
<feature type="transmembrane region" description="Helical" evidence="4">
    <location>
        <begin position="143"/>
        <end position="159"/>
    </location>
</feature>
<gene>
    <name evidence="5" type="ORF">C9I57_03265</name>
</gene>
<dbReference type="Gene3D" id="1.20.1250.20">
    <property type="entry name" value="MFS general substrate transporter like domains"/>
    <property type="match status" value="2"/>
</dbReference>
<keyword evidence="1 4" id="KW-0812">Transmembrane</keyword>
<dbReference type="AlphaFoldDB" id="A0A2T3Y213"/>
<evidence type="ECO:0000256" key="3">
    <source>
        <dbReference type="ARBA" id="ARBA00023136"/>
    </source>
</evidence>
<protein>
    <submittedName>
        <fullName evidence="5">MFS transporter</fullName>
    </submittedName>
</protein>
<accession>A0A2T3Y213</accession>
<organism evidence="5 6">
    <name type="scientific">Trinickia symbiotica</name>
    <dbReference type="NCBI Taxonomy" id="863227"/>
    <lineage>
        <taxon>Bacteria</taxon>
        <taxon>Pseudomonadati</taxon>
        <taxon>Pseudomonadota</taxon>
        <taxon>Betaproteobacteria</taxon>
        <taxon>Burkholderiales</taxon>
        <taxon>Burkholderiaceae</taxon>
        <taxon>Trinickia</taxon>
    </lineage>
</organism>
<keyword evidence="3 4" id="KW-0472">Membrane</keyword>